<evidence type="ECO:0000256" key="1">
    <source>
        <dbReference type="ARBA" id="ARBA00004117"/>
    </source>
</evidence>
<dbReference type="PRINTS" id="PR01006">
    <property type="entry name" value="FLGHOOKFLIE"/>
</dbReference>
<proteinExistence type="inferred from homology"/>
<dbReference type="RefSeq" id="WP_311658330.1">
    <property type="nucleotide sequence ID" value="NZ_JAVRHY010000005.1"/>
</dbReference>
<evidence type="ECO:0000313" key="7">
    <source>
        <dbReference type="Proteomes" id="UP001259982"/>
    </source>
</evidence>
<comment type="similarity">
    <text evidence="2 5">Belongs to the FliE family.</text>
</comment>
<dbReference type="PANTHER" id="PTHR34653">
    <property type="match status" value="1"/>
</dbReference>
<dbReference type="Pfam" id="PF02049">
    <property type="entry name" value="FliE"/>
    <property type="match status" value="1"/>
</dbReference>
<dbReference type="InterPro" id="IPR001624">
    <property type="entry name" value="FliE"/>
</dbReference>
<evidence type="ECO:0000256" key="4">
    <source>
        <dbReference type="ARBA" id="ARBA00023143"/>
    </source>
</evidence>
<dbReference type="PANTHER" id="PTHR34653:SF1">
    <property type="entry name" value="FLAGELLAR HOOK-BASAL BODY COMPLEX PROTEIN FLIE"/>
    <property type="match status" value="1"/>
</dbReference>
<dbReference type="HAMAP" id="MF_00724">
    <property type="entry name" value="FliE"/>
    <property type="match status" value="1"/>
</dbReference>
<keyword evidence="4 5" id="KW-0975">Bacterial flagellum</keyword>
<evidence type="ECO:0000256" key="5">
    <source>
        <dbReference type="HAMAP-Rule" id="MF_00724"/>
    </source>
</evidence>
<evidence type="ECO:0000256" key="3">
    <source>
        <dbReference type="ARBA" id="ARBA00018024"/>
    </source>
</evidence>
<reference evidence="6 7" key="1">
    <citation type="submission" date="2023-09" db="EMBL/GenBank/DDBJ databases">
        <authorList>
            <person name="Rey-Velasco X."/>
        </authorList>
    </citation>
    <scope>NUCLEOTIDE SEQUENCE [LARGE SCALE GENOMIC DNA]</scope>
    <source>
        <strain evidence="6 7">P385</strain>
    </source>
</reference>
<name>A0ABU3B720_9GAMM</name>
<dbReference type="EMBL" id="JAVRHY010000005">
    <property type="protein sequence ID" value="MDT0618244.1"/>
    <property type="molecule type" value="Genomic_DNA"/>
</dbReference>
<comment type="caution">
    <text evidence="6">The sequence shown here is derived from an EMBL/GenBank/DDBJ whole genome shotgun (WGS) entry which is preliminary data.</text>
</comment>
<evidence type="ECO:0000313" key="6">
    <source>
        <dbReference type="EMBL" id="MDT0618244.1"/>
    </source>
</evidence>
<accession>A0ABU3B720</accession>
<gene>
    <name evidence="5 6" type="primary">fliE</name>
    <name evidence="6" type="ORF">RM531_07135</name>
</gene>
<keyword evidence="6" id="KW-0966">Cell projection</keyword>
<dbReference type="Proteomes" id="UP001259982">
    <property type="component" value="Unassembled WGS sequence"/>
</dbReference>
<organism evidence="6 7">
    <name type="scientific">Spectribacter acetivorans</name>
    <dbReference type="NCBI Taxonomy" id="3075603"/>
    <lineage>
        <taxon>Bacteria</taxon>
        <taxon>Pseudomonadati</taxon>
        <taxon>Pseudomonadota</taxon>
        <taxon>Gammaproteobacteria</taxon>
        <taxon>Salinisphaerales</taxon>
        <taxon>Salinisphaeraceae</taxon>
        <taxon>Spectribacter</taxon>
    </lineage>
</organism>
<keyword evidence="6" id="KW-0969">Cilium</keyword>
<keyword evidence="6" id="KW-0282">Flagellum</keyword>
<keyword evidence="7" id="KW-1185">Reference proteome</keyword>
<dbReference type="NCBIfam" id="TIGR00205">
    <property type="entry name" value="fliE"/>
    <property type="match status" value="1"/>
</dbReference>
<evidence type="ECO:0000256" key="2">
    <source>
        <dbReference type="ARBA" id="ARBA00009272"/>
    </source>
</evidence>
<comment type="subcellular location">
    <subcellularLocation>
        <location evidence="1 5">Bacterial flagellum basal body</location>
    </subcellularLocation>
</comment>
<protein>
    <recommendedName>
        <fullName evidence="3 5">Flagellar hook-basal body complex protein FliE</fullName>
    </recommendedName>
</protein>
<sequence>MQQVSGKRIESLEMTRIDVDSVLTQMRNLRAAAGGPETGAGVAGAAHTGFGDVLRNALAEVNRTQSESSTLKTAFEMGDDSVSLSEVMLASGKSQVAFRAATEVRNRLVSAYQDIMNMPV</sequence>